<sequence length="464" mass="54546">MDKSTYRRYWHKPGNRDVHRDIPRGEVLSMMNAATKRAASQARMRMKSKDHETGTTKATENSGTFQSWQMELFRTFSTASQAYYSWAEVHALRNAAAKEAADKARRRSTLSSNNFGNEQRFVKSDEEIIRARHKILRTLLREFTEFLHLLKTREAMNLERFLELHPVEDLLSRIDSNLKSSHVDDLTLESLLMERDLYMVALRNSWLADRFSSHFRIVRPLAFIEDDSMDKSLRSEKITNAIRTVIQQGRKEKKLRDKLALEAKLRQQKKDKIRTYHQKWYQPSLRFLNLRQPRVSPEIYRKFKITTRVRIAGEWYTAVIDQSQNSVIDTRIASSQDISKPVRRSINTALFQNFPEEPRVKIRMTLEATQGCLDITPTLTFKDTPCTNIVFGKDLFLQEQVVPRGCTLRYLDEHSGERLDTMRLLDGKANVKVRILLPEQSLDDDEPLYHDQKLAWWDYWESRS</sequence>
<gene>
    <name evidence="2" type="ORF">SLS60_007132</name>
</gene>
<evidence type="ECO:0000313" key="3">
    <source>
        <dbReference type="Proteomes" id="UP001521785"/>
    </source>
</evidence>
<dbReference type="EMBL" id="JAKJXO020000009">
    <property type="protein sequence ID" value="KAL1600744.1"/>
    <property type="molecule type" value="Genomic_DNA"/>
</dbReference>
<keyword evidence="3" id="KW-1185">Reference proteome</keyword>
<evidence type="ECO:0000256" key="1">
    <source>
        <dbReference type="SAM" id="MobiDB-lite"/>
    </source>
</evidence>
<feature type="region of interest" description="Disordered" evidence="1">
    <location>
        <begin position="38"/>
        <end position="61"/>
    </location>
</feature>
<name>A0ABR3R8J0_9PLEO</name>
<protein>
    <submittedName>
        <fullName evidence="2">Uncharacterized protein</fullName>
    </submittedName>
</protein>
<accession>A0ABR3R8J0</accession>
<dbReference type="Proteomes" id="UP001521785">
    <property type="component" value="Unassembled WGS sequence"/>
</dbReference>
<organism evidence="2 3">
    <name type="scientific">Paraconiothyrium brasiliense</name>
    <dbReference type="NCBI Taxonomy" id="300254"/>
    <lineage>
        <taxon>Eukaryota</taxon>
        <taxon>Fungi</taxon>
        <taxon>Dikarya</taxon>
        <taxon>Ascomycota</taxon>
        <taxon>Pezizomycotina</taxon>
        <taxon>Dothideomycetes</taxon>
        <taxon>Pleosporomycetidae</taxon>
        <taxon>Pleosporales</taxon>
        <taxon>Massarineae</taxon>
        <taxon>Didymosphaeriaceae</taxon>
        <taxon>Paraconiothyrium</taxon>
    </lineage>
</organism>
<proteinExistence type="predicted"/>
<evidence type="ECO:0000313" key="2">
    <source>
        <dbReference type="EMBL" id="KAL1600744.1"/>
    </source>
</evidence>
<reference evidence="2 3" key="1">
    <citation type="submission" date="2024-02" db="EMBL/GenBank/DDBJ databases">
        <title>De novo assembly and annotation of 12 fungi associated with fruit tree decline syndrome in Ontario, Canada.</title>
        <authorList>
            <person name="Sulman M."/>
            <person name="Ellouze W."/>
            <person name="Ilyukhin E."/>
        </authorList>
    </citation>
    <scope>NUCLEOTIDE SEQUENCE [LARGE SCALE GENOMIC DNA]</scope>
    <source>
        <strain evidence="2 3">M42-189</strain>
    </source>
</reference>
<comment type="caution">
    <text evidence="2">The sequence shown here is derived from an EMBL/GenBank/DDBJ whole genome shotgun (WGS) entry which is preliminary data.</text>
</comment>